<name>A0A350P1J1_9ALTE</name>
<organism evidence="2 3">
    <name type="scientific">Alteromonas australica</name>
    <dbReference type="NCBI Taxonomy" id="589873"/>
    <lineage>
        <taxon>Bacteria</taxon>
        <taxon>Pseudomonadati</taxon>
        <taxon>Pseudomonadota</taxon>
        <taxon>Gammaproteobacteria</taxon>
        <taxon>Alteromonadales</taxon>
        <taxon>Alteromonadaceae</taxon>
        <taxon>Alteromonas/Salinimonas group</taxon>
        <taxon>Alteromonas</taxon>
    </lineage>
</organism>
<evidence type="ECO:0000313" key="2">
    <source>
        <dbReference type="EMBL" id="HAW75158.1"/>
    </source>
</evidence>
<evidence type="ECO:0000313" key="3">
    <source>
        <dbReference type="Proteomes" id="UP000263517"/>
    </source>
</evidence>
<evidence type="ECO:0000256" key="1">
    <source>
        <dbReference type="SAM" id="MobiDB-lite"/>
    </source>
</evidence>
<gene>
    <name evidence="2" type="ORF">DCW74_05395</name>
</gene>
<sequence length="66" mass="7094">MSKIIQWINENKIGVMFMGGAIVISTAYGTCTLEPNITTGEDDAIQQVQPETEEAGSSSATEKEDN</sequence>
<feature type="region of interest" description="Disordered" evidence="1">
    <location>
        <begin position="41"/>
        <end position="66"/>
    </location>
</feature>
<proteinExistence type="predicted"/>
<dbReference type="Proteomes" id="UP000263517">
    <property type="component" value="Unassembled WGS sequence"/>
</dbReference>
<protein>
    <submittedName>
        <fullName evidence="2">Uncharacterized protein</fullName>
    </submittedName>
</protein>
<accession>A0A350P1J1</accession>
<comment type="caution">
    <text evidence="2">The sequence shown here is derived from an EMBL/GenBank/DDBJ whole genome shotgun (WGS) entry which is preliminary data.</text>
</comment>
<reference evidence="2 3" key="1">
    <citation type="journal article" date="2018" name="Nat. Biotechnol.">
        <title>A standardized bacterial taxonomy based on genome phylogeny substantially revises the tree of life.</title>
        <authorList>
            <person name="Parks D.H."/>
            <person name="Chuvochina M."/>
            <person name="Waite D.W."/>
            <person name="Rinke C."/>
            <person name="Skarshewski A."/>
            <person name="Chaumeil P.A."/>
            <person name="Hugenholtz P."/>
        </authorList>
    </citation>
    <scope>NUCLEOTIDE SEQUENCE [LARGE SCALE GENOMIC DNA]</scope>
    <source>
        <strain evidence="2">UBA11978</strain>
    </source>
</reference>
<dbReference type="EMBL" id="DNAN01000185">
    <property type="protein sequence ID" value="HAW75158.1"/>
    <property type="molecule type" value="Genomic_DNA"/>
</dbReference>
<dbReference type="AlphaFoldDB" id="A0A350P1J1"/>